<evidence type="ECO:0000313" key="2">
    <source>
        <dbReference type="Proteomes" id="UP000183843"/>
    </source>
</evidence>
<organism evidence="1 2">
    <name type="scientific">Selenomonas ruminantium</name>
    <dbReference type="NCBI Taxonomy" id="971"/>
    <lineage>
        <taxon>Bacteria</taxon>
        <taxon>Bacillati</taxon>
        <taxon>Bacillota</taxon>
        <taxon>Negativicutes</taxon>
        <taxon>Selenomonadales</taxon>
        <taxon>Selenomonadaceae</taxon>
        <taxon>Selenomonas</taxon>
    </lineage>
</organism>
<evidence type="ECO:0000313" key="1">
    <source>
        <dbReference type="EMBL" id="SFB13937.1"/>
    </source>
</evidence>
<protein>
    <submittedName>
        <fullName evidence="1">Uncharacterized protein</fullName>
    </submittedName>
</protein>
<name>A0A1I0YM06_SELRU</name>
<dbReference type="AlphaFoldDB" id="A0A1I0YM06"/>
<gene>
    <name evidence="1" type="ORF">SAMN05216587_11535</name>
</gene>
<sequence length="79" mass="9033">MLRLPEIGSHVAYKQLLSQCIHNSRLKRFDKKKRKLAVKLLALDLSPVDEIMRPFLLRGRPSCMAAFLDAAFLLAFHLA</sequence>
<dbReference type="RefSeq" id="WP_074817321.1">
    <property type="nucleotide sequence ID" value="NZ_FOJX01000015.1"/>
</dbReference>
<accession>A0A1I0YM06</accession>
<proteinExistence type="predicted"/>
<reference evidence="1 2" key="1">
    <citation type="submission" date="2016-10" db="EMBL/GenBank/DDBJ databases">
        <authorList>
            <person name="de Groot N.N."/>
        </authorList>
    </citation>
    <scope>NUCLEOTIDE SEQUENCE [LARGE SCALE GENOMIC DNA]</scope>
    <source>
        <strain evidence="1 2">L14</strain>
    </source>
</reference>
<dbReference type="Proteomes" id="UP000183843">
    <property type="component" value="Unassembled WGS sequence"/>
</dbReference>
<dbReference type="EMBL" id="FOJX01000015">
    <property type="protein sequence ID" value="SFB13937.1"/>
    <property type="molecule type" value="Genomic_DNA"/>
</dbReference>